<feature type="region of interest" description="Disordered" evidence="1">
    <location>
        <begin position="1"/>
        <end position="20"/>
    </location>
</feature>
<evidence type="ECO:0000313" key="2">
    <source>
        <dbReference type="EMBL" id="GLR11634.1"/>
    </source>
</evidence>
<proteinExistence type="predicted"/>
<evidence type="ECO:0000256" key="1">
    <source>
        <dbReference type="SAM" id="MobiDB-lite"/>
    </source>
</evidence>
<keyword evidence="3" id="KW-1185">Reference proteome</keyword>
<sequence>MAVATYTAQQPRRTTSPRRTIAPASQYPIISYTVPCRPSTATTNDDRHNVAAAGNGTHDHLRRSLCVGAG</sequence>
<name>A0ABQ5YA06_9NEIS</name>
<dbReference type="Proteomes" id="UP001156706">
    <property type="component" value="Unassembled WGS sequence"/>
</dbReference>
<organism evidence="2 3">
    <name type="scientific">Chitinimonas prasina</name>
    <dbReference type="NCBI Taxonomy" id="1434937"/>
    <lineage>
        <taxon>Bacteria</taxon>
        <taxon>Pseudomonadati</taxon>
        <taxon>Pseudomonadota</taxon>
        <taxon>Betaproteobacteria</taxon>
        <taxon>Neisseriales</taxon>
        <taxon>Chitinibacteraceae</taxon>
        <taxon>Chitinimonas</taxon>
    </lineage>
</organism>
<protein>
    <submittedName>
        <fullName evidence="2">Uncharacterized protein</fullName>
    </submittedName>
</protein>
<reference evidence="3" key="1">
    <citation type="journal article" date="2019" name="Int. J. Syst. Evol. Microbiol.">
        <title>The Global Catalogue of Microorganisms (GCM) 10K type strain sequencing project: providing services to taxonomists for standard genome sequencing and annotation.</title>
        <authorList>
            <consortium name="The Broad Institute Genomics Platform"/>
            <consortium name="The Broad Institute Genome Sequencing Center for Infectious Disease"/>
            <person name="Wu L."/>
            <person name="Ma J."/>
        </authorList>
    </citation>
    <scope>NUCLEOTIDE SEQUENCE [LARGE SCALE GENOMIC DNA]</scope>
    <source>
        <strain evidence="3">NBRC 110044</strain>
    </source>
</reference>
<accession>A0ABQ5YA06</accession>
<gene>
    <name evidence="2" type="ORF">GCM10007907_04240</name>
</gene>
<comment type="caution">
    <text evidence="2">The sequence shown here is derived from an EMBL/GenBank/DDBJ whole genome shotgun (WGS) entry which is preliminary data.</text>
</comment>
<dbReference type="EMBL" id="BSOG01000001">
    <property type="protein sequence ID" value="GLR11634.1"/>
    <property type="molecule type" value="Genomic_DNA"/>
</dbReference>
<feature type="compositionally biased region" description="Low complexity" evidence="1">
    <location>
        <begin position="7"/>
        <end position="20"/>
    </location>
</feature>
<evidence type="ECO:0000313" key="3">
    <source>
        <dbReference type="Proteomes" id="UP001156706"/>
    </source>
</evidence>